<dbReference type="Pfam" id="PF19576">
    <property type="entry name" value="Acyltransf_2"/>
    <property type="match status" value="1"/>
</dbReference>
<accession>A0ABV4CUM4</accession>
<evidence type="ECO:0000259" key="1">
    <source>
        <dbReference type="SMART" id="SM00563"/>
    </source>
</evidence>
<proteinExistence type="predicted"/>
<sequence length="282" mass="32656">MFHHNARHNKDEELHVAVGATLKERLPKYSRYIPGVLVRWLERTVRQDELNGILERTRGKHGAGFCRAVLKDLKVTYEVKGEELMPNDRRIIIVSNHPLGALDGIVMIDWIHRVYGGEVKFVVNDLLMAVKPLKEVFLPVNKHGRQSREATTDVDEYFAGNDPIIIFPAGLVSRKGKKGVRDLKWQKMFINKAVQYGRDIIPVYFDGRNSSFFYNFAKLRTRLGLKFNIEMIYLPREIFKSRNAHFTLKVGNPLSHTIFRGGRQASEEARRVKRIVYNLKTK</sequence>
<dbReference type="GO" id="GO:0016746">
    <property type="term" value="F:acyltransferase activity"/>
    <property type="evidence" value="ECO:0007669"/>
    <property type="project" value="UniProtKB-KW"/>
</dbReference>
<dbReference type="InterPro" id="IPR045746">
    <property type="entry name" value="ACT14924-like_Acyltransf_dom"/>
</dbReference>
<keyword evidence="2" id="KW-0808">Transferase</keyword>
<dbReference type="RefSeq" id="WP_369863322.1">
    <property type="nucleotide sequence ID" value="NZ_JBCLPP010000012.1"/>
</dbReference>
<name>A0ABV4CUM4_9BACT</name>
<protein>
    <submittedName>
        <fullName evidence="2">1-acyl-sn-glycerol-3-phosphate acyltransferase</fullName>
    </submittedName>
</protein>
<reference evidence="2 3" key="1">
    <citation type="submission" date="2024-03" db="EMBL/GenBank/DDBJ databases">
        <title>Mouse gut bacterial collection (mGBC) of GemPharmatech.</title>
        <authorList>
            <person name="He Y."/>
            <person name="Dong L."/>
            <person name="Wu D."/>
            <person name="Gao X."/>
            <person name="Lin Z."/>
        </authorList>
    </citation>
    <scope>NUCLEOTIDE SEQUENCE [LARGE SCALE GENOMIC DNA]</scope>
    <source>
        <strain evidence="2 3">54-13</strain>
    </source>
</reference>
<dbReference type="InterPro" id="IPR002123">
    <property type="entry name" value="Plipid/glycerol_acylTrfase"/>
</dbReference>
<dbReference type="SMART" id="SM00563">
    <property type="entry name" value="PlsC"/>
    <property type="match status" value="1"/>
</dbReference>
<evidence type="ECO:0000313" key="3">
    <source>
        <dbReference type="Proteomes" id="UP001565200"/>
    </source>
</evidence>
<organism evidence="2 3">
    <name type="scientific">Heminiphilus faecis</name>
    <dbReference type="NCBI Taxonomy" id="2601703"/>
    <lineage>
        <taxon>Bacteria</taxon>
        <taxon>Pseudomonadati</taxon>
        <taxon>Bacteroidota</taxon>
        <taxon>Bacteroidia</taxon>
        <taxon>Bacteroidales</taxon>
        <taxon>Muribaculaceae</taxon>
        <taxon>Heminiphilus</taxon>
    </lineage>
</organism>
<comment type="caution">
    <text evidence="2">The sequence shown here is derived from an EMBL/GenBank/DDBJ whole genome shotgun (WGS) entry which is preliminary data.</text>
</comment>
<evidence type="ECO:0000313" key="2">
    <source>
        <dbReference type="EMBL" id="MEY8245088.1"/>
    </source>
</evidence>
<gene>
    <name evidence="2" type="ORF">AAK873_05585</name>
</gene>
<feature type="domain" description="Phospholipid/glycerol acyltransferase" evidence="1">
    <location>
        <begin position="91"/>
        <end position="208"/>
    </location>
</feature>
<keyword evidence="3" id="KW-1185">Reference proteome</keyword>
<keyword evidence="2" id="KW-0012">Acyltransferase</keyword>
<dbReference type="SUPFAM" id="SSF69593">
    <property type="entry name" value="Glycerol-3-phosphate (1)-acyltransferase"/>
    <property type="match status" value="1"/>
</dbReference>
<dbReference type="EMBL" id="JBCLPP010000012">
    <property type="protein sequence ID" value="MEY8245088.1"/>
    <property type="molecule type" value="Genomic_DNA"/>
</dbReference>
<dbReference type="Proteomes" id="UP001565200">
    <property type="component" value="Unassembled WGS sequence"/>
</dbReference>